<dbReference type="AlphaFoldDB" id="A0A9D4WN77"/>
<dbReference type="Gramene" id="PSAT_LOCUS23492_t1">
    <property type="protein sequence ID" value="CAL5204496.1"/>
    <property type="gene ID" value="PSAT_LOCUS23492"/>
</dbReference>
<feature type="region of interest" description="Disordered" evidence="1">
    <location>
        <begin position="1"/>
        <end position="21"/>
    </location>
</feature>
<evidence type="ECO:0000313" key="3">
    <source>
        <dbReference type="Proteomes" id="UP001058974"/>
    </source>
</evidence>
<evidence type="ECO:0000313" key="2">
    <source>
        <dbReference type="EMBL" id="KAI5404719.1"/>
    </source>
</evidence>
<dbReference type="Gramene" id="Psat05G0175700-T1">
    <property type="protein sequence ID" value="KAI5404719.1"/>
    <property type="gene ID" value="KIW84_051757"/>
</dbReference>
<sequence>MGGNNSRLINPNSGDALPAKIRPVLGQRIEEFRKRRSNVQGEDTDLSKKELLKDNNGSFDEKSSYQNEVSEETQSQKEQPTVIRAVAVEKLSQVVPLPVSECGNVEEKKEKEEEERNGQIETAEVSIQENIYKKPNAKHDEEEEEDDEEEEEEDDIGRRIGPGSPSFKIYCVESDEKKEQELNDTNAGREQILEKEDENIAVHNKSQSTDSDGSETSESEIASNSNEVVKETTPKKKGHHKRKKLEAMKKNLLNVKNLQKNRMNRMMGCAGNDRRSLLPDD</sequence>
<feature type="compositionally biased region" description="Low complexity" evidence="1">
    <location>
        <begin position="250"/>
        <end position="261"/>
    </location>
</feature>
<keyword evidence="3" id="KW-1185">Reference proteome</keyword>
<evidence type="ECO:0000256" key="1">
    <source>
        <dbReference type="SAM" id="MobiDB-lite"/>
    </source>
</evidence>
<feature type="compositionally biased region" description="Basic residues" evidence="1">
    <location>
        <begin position="235"/>
        <end position="244"/>
    </location>
</feature>
<dbReference type="OrthoDB" id="1432441at2759"/>
<comment type="caution">
    <text evidence="2">The sequence shown here is derived from an EMBL/GenBank/DDBJ whole genome shotgun (WGS) entry which is preliminary data.</text>
</comment>
<organism evidence="2 3">
    <name type="scientific">Pisum sativum</name>
    <name type="common">Garden pea</name>
    <name type="synonym">Lathyrus oleraceus</name>
    <dbReference type="NCBI Taxonomy" id="3888"/>
    <lineage>
        <taxon>Eukaryota</taxon>
        <taxon>Viridiplantae</taxon>
        <taxon>Streptophyta</taxon>
        <taxon>Embryophyta</taxon>
        <taxon>Tracheophyta</taxon>
        <taxon>Spermatophyta</taxon>
        <taxon>Magnoliopsida</taxon>
        <taxon>eudicotyledons</taxon>
        <taxon>Gunneridae</taxon>
        <taxon>Pentapetalae</taxon>
        <taxon>rosids</taxon>
        <taxon>fabids</taxon>
        <taxon>Fabales</taxon>
        <taxon>Fabaceae</taxon>
        <taxon>Papilionoideae</taxon>
        <taxon>50 kb inversion clade</taxon>
        <taxon>NPAAA clade</taxon>
        <taxon>Hologalegina</taxon>
        <taxon>IRL clade</taxon>
        <taxon>Fabeae</taxon>
        <taxon>Lathyrus</taxon>
    </lineage>
</organism>
<gene>
    <name evidence="2" type="ORF">KIW84_051757</name>
</gene>
<feature type="compositionally biased region" description="Acidic residues" evidence="1">
    <location>
        <begin position="141"/>
        <end position="155"/>
    </location>
</feature>
<dbReference type="EMBL" id="JAMSHJ010000005">
    <property type="protein sequence ID" value="KAI5404719.1"/>
    <property type="molecule type" value="Genomic_DNA"/>
</dbReference>
<feature type="region of interest" description="Disordered" evidence="1">
    <location>
        <begin position="34"/>
        <end position="80"/>
    </location>
</feature>
<reference evidence="2 3" key="1">
    <citation type="journal article" date="2022" name="Nat. Genet.">
        <title>Improved pea reference genome and pan-genome highlight genomic features and evolutionary characteristics.</title>
        <authorList>
            <person name="Yang T."/>
            <person name="Liu R."/>
            <person name="Luo Y."/>
            <person name="Hu S."/>
            <person name="Wang D."/>
            <person name="Wang C."/>
            <person name="Pandey M.K."/>
            <person name="Ge S."/>
            <person name="Xu Q."/>
            <person name="Li N."/>
            <person name="Li G."/>
            <person name="Huang Y."/>
            <person name="Saxena R.K."/>
            <person name="Ji Y."/>
            <person name="Li M."/>
            <person name="Yan X."/>
            <person name="He Y."/>
            <person name="Liu Y."/>
            <person name="Wang X."/>
            <person name="Xiang C."/>
            <person name="Varshney R.K."/>
            <person name="Ding H."/>
            <person name="Gao S."/>
            <person name="Zong X."/>
        </authorList>
    </citation>
    <scope>NUCLEOTIDE SEQUENCE [LARGE SCALE GENOMIC DNA]</scope>
    <source>
        <strain evidence="2 3">cv. Zhongwan 6</strain>
    </source>
</reference>
<feature type="compositionally biased region" description="Basic and acidic residues" evidence="1">
    <location>
        <begin position="272"/>
        <end position="281"/>
    </location>
</feature>
<feature type="compositionally biased region" description="Basic and acidic residues" evidence="1">
    <location>
        <begin position="45"/>
        <end position="63"/>
    </location>
</feature>
<accession>A0A9D4WN77</accession>
<protein>
    <submittedName>
        <fullName evidence="2">Uncharacterized protein</fullName>
    </submittedName>
</protein>
<dbReference type="Gramene" id="Psat5g053560.1">
    <property type="protein sequence ID" value="Psat5g053560.1.cds"/>
    <property type="gene ID" value="Psat5g053560"/>
</dbReference>
<feature type="compositionally biased region" description="Basic and acidic residues" evidence="1">
    <location>
        <begin position="105"/>
        <end position="118"/>
    </location>
</feature>
<proteinExistence type="predicted"/>
<feature type="region of interest" description="Disordered" evidence="1">
    <location>
        <begin position="102"/>
        <end position="281"/>
    </location>
</feature>
<feature type="compositionally biased region" description="Polar residues" evidence="1">
    <location>
        <begin position="64"/>
        <end position="79"/>
    </location>
</feature>
<feature type="compositionally biased region" description="Polar residues" evidence="1">
    <location>
        <begin position="1"/>
        <end position="13"/>
    </location>
</feature>
<dbReference type="Proteomes" id="UP001058974">
    <property type="component" value="Chromosome 5"/>
</dbReference>
<name>A0A9D4WN77_PEA</name>
<feature type="compositionally biased region" description="Basic and acidic residues" evidence="1">
    <location>
        <begin position="191"/>
        <end position="200"/>
    </location>
</feature>